<dbReference type="InterPro" id="IPR004113">
    <property type="entry name" value="FAD-bd_oxidored_4_C"/>
</dbReference>
<dbReference type="Gene3D" id="3.30.70.2740">
    <property type="match status" value="1"/>
</dbReference>
<evidence type="ECO:0000313" key="13">
    <source>
        <dbReference type="EMBL" id="CUM96843.1"/>
    </source>
</evidence>
<dbReference type="InterPro" id="IPR016166">
    <property type="entry name" value="FAD-bd_PCMH"/>
</dbReference>
<dbReference type="InterPro" id="IPR006094">
    <property type="entry name" value="Oxid_FAD_bind_N"/>
</dbReference>
<dbReference type="SUPFAM" id="SSF46548">
    <property type="entry name" value="alpha-helical ferredoxin"/>
    <property type="match status" value="1"/>
</dbReference>
<dbReference type="GO" id="GO:0004458">
    <property type="term" value="F:D-lactate dehydrogenase (cytochrome) activity"/>
    <property type="evidence" value="ECO:0007669"/>
    <property type="project" value="UniProtKB-EC"/>
</dbReference>
<evidence type="ECO:0000313" key="14">
    <source>
        <dbReference type="Proteomes" id="UP000095591"/>
    </source>
</evidence>
<dbReference type="InterPro" id="IPR016169">
    <property type="entry name" value="FAD-bd_PCMH_sub2"/>
</dbReference>
<organism evidence="13 14">
    <name type="scientific">Parabacteroides distasonis</name>
    <dbReference type="NCBI Taxonomy" id="823"/>
    <lineage>
        <taxon>Bacteria</taxon>
        <taxon>Pseudomonadati</taxon>
        <taxon>Bacteroidota</taxon>
        <taxon>Bacteroidia</taxon>
        <taxon>Bacteroidales</taxon>
        <taxon>Tannerellaceae</taxon>
        <taxon>Parabacteroides</taxon>
    </lineage>
</organism>
<evidence type="ECO:0000256" key="4">
    <source>
        <dbReference type="ARBA" id="ARBA00022723"/>
    </source>
</evidence>
<keyword evidence="4" id="KW-0479">Metal-binding</keyword>
<dbReference type="Gene3D" id="3.30.465.10">
    <property type="match status" value="1"/>
</dbReference>
<evidence type="ECO:0000256" key="5">
    <source>
        <dbReference type="ARBA" id="ARBA00022827"/>
    </source>
</evidence>
<dbReference type="PROSITE" id="PS00198">
    <property type="entry name" value="4FE4S_FER_1"/>
    <property type="match status" value="1"/>
</dbReference>
<keyword evidence="3" id="KW-0285">Flavoprotein</keyword>
<dbReference type="GO" id="GO:0051536">
    <property type="term" value="F:iron-sulfur cluster binding"/>
    <property type="evidence" value="ECO:0007669"/>
    <property type="project" value="UniProtKB-KW"/>
</dbReference>
<evidence type="ECO:0000256" key="3">
    <source>
        <dbReference type="ARBA" id="ARBA00022630"/>
    </source>
</evidence>
<dbReference type="AlphaFoldDB" id="A0A173T277"/>
<gene>
    <name evidence="13" type="ORF">ERS852429_01351</name>
</gene>
<reference evidence="13 14" key="1">
    <citation type="submission" date="2015-09" db="EMBL/GenBank/DDBJ databases">
        <authorList>
            <consortium name="Pathogen Informatics"/>
        </authorList>
    </citation>
    <scope>NUCLEOTIDE SEQUENCE [LARGE SCALE GENOMIC DNA]</scope>
    <source>
        <strain evidence="13 14">2789STDY5608872</strain>
    </source>
</reference>
<keyword evidence="7" id="KW-0560">Oxidoreductase</keyword>
<sequence length="923" mass="102624">MKIKKVYADALTTLAKGTDAGIYRLNPKRVEIVSCEQDVKRVLAECEKTGKSVTFKAGGTSLSGQTISDSVLMEISPDYGKVKISGDGSLAKFPCGITGEEANRWLKPYGRKLGPSPASIKSARIGGIVANNSSGSSYGIIHNSYNTVRDMEIIFADGAFLDTSSLASRRDFMQTHIGLLEKLMNFRLEILLNPDMEDRILSKYELKNTCGYGMNSFLDYTDPYDILMHLMVGSEGTLGFISSVTFETVYDEVLKASALIYFPSLMEACRAIAPLRQCKVSAAELMDRNALHAVEDESGMPEILHSLPEDAVALLIDTSSNSEEELQIQFRDIEERLADIQTLYPVSFTTDPKLYATYWRVRNGLFTSAAGRRPRGTVSIIEDIAFREEVLGEALEQVRGVLSDYGYGNAVMWGHLLDGNVHFTIFPDINAQEGIDHYASFMRSLVDVVLYYDGSLKAEHGTGRNMAPFVKDEWGEEIYELMWKIKRLFDPENILNPGVLLNRDPDVFIKNLKQIPLANELIDKCIECGFCEIQCPSRHVTLTPRQRIVIYRELSALAEQGETNSKRYKELKKAFNYKGNATCATDGLCATACPVGINTGLLIKELRWKENGVLANAIASGIAGNMGTVTGMLRPLLKLPHVLSKLVGYNAFERFASFLFRASAHKFPLWTRHTPSGASKFKELTGVENGMEMVYFPSCITRTMGASADYEDVDFVSVTEQIIALLTRADFTIRYPENLSKLCCGMAFSSKGFRKQAAQKAEELNEALLRASDNGRLPILCDMSPCLLHMRETLDKRLRLYEPVEFIYDFMRDRLNFTKLPVTVAVHSTCSTTKMGVQDKLVELAGLCANRVVSPAQVTCCGWAGDRGFFYPELNASGLHYLKPNLHGATEGYSNSRTCEIGLTMNSGISYKSIVYLVEKATR</sequence>
<dbReference type="InterPro" id="IPR017896">
    <property type="entry name" value="4Fe4S_Fe-S-bd"/>
</dbReference>
<dbReference type="GO" id="GO:0008720">
    <property type="term" value="F:D-lactate dehydrogenase (NAD+) activity"/>
    <property type="evidence" value="ECO:0007669"/>
    <property type="project" value="TreeGrafter"/>
</dbReference>
<dbReference type="SUPFAM" id="SSF55103">
    <property type="entry name" value="FAD-linked oxidases, C-terminal domain"/>
    <property type="match status" value="1"/>
</dbReference>
<keyword evidence="5" id="KW-0274">FAD</keyword>
<dbReference type="PANTHER" id="PTHR11748:SF111">
    <property type="entry name" value="D-LACTATE DEHYDROGENASE, MITOCHONDRIAL-RELATED"/>
    <property type="match status" value="1"/>
</dbReference>
<comment type="cofactor">
    <cofactor evidence="1">
        <name>FAD</name>
        <dbReference type="ChEBI" id="CHEBI:57692"/>
    </cofactor>
</comment>
<dbReference type="GO" id="GO:0071949">
    <property type="term" value="F:FAD binding"/>
    <property type="evidence" value="ECO:0007669"/>
    <property type="project" value="InterPro"/>
</dbReference>
<keyword evidence="8" id="KW-0408">Iron</keyword>
<feature type="domain" description="4Fe-4S ferredoxin-type" evidence="11">
    <location>
        <begin position="514"/>
        <end position="545"/>
    </location>
</feature>
<dbReference type="Pfam" id="PF02913">
    <property type="entry name" value="FAD-oxidase_C"/>
    <property type="match status" value="1"/>
</dbReference>
<dbReference type="PROSITE" id="PS51387">
    <property type="entry name" value="FAD_PCMH"/>
    <property type="match status" value="1"/>
</dbReference>
<dbReference type="PROSITE" id="PS51379">
    <property type="entry name" value="4FE4S_FER_2"/>
    <property type="match status" value="1"/>
</dbReference>
<dbReference type="Gene3D" id="1.10.1060.10">
    <property type="entry name" value="Alpha-helical ferredoxin"/>
    <property type="match status" value="1"/>
</dbReference>
<evidence type="ECO:0000256" key="2">
    <source>
        <dbReference type="ARBA" id="ARBA00008000"/>
    </source>
</evidence>
<evidence type="ECO:0000256" key="6">
    <source>
        <dbReference type="ARBA" id="ARBA00022946"/>
    </source>
</evidence>
<evidence type="ECO:0000259" key="12">
    <source>
        <dbReference type="PROSITE" id="PS51387"/>
    </source>
</evidence>
<dbReference type="InterPro" id="IPR017900">
    <property type="entry name" value="4Fe4S_Fe_S_CS"/>
</dbReference>
<dbReference type="InterPro" id="IPR016164">
    <property type="entry name" value="FAD-linked_Oxase-like_C"/>
</dbReference>
<dbReference type="EMBL" id="CYXP01000002">
    <property type="protein sequence ID" value="CUM96843.1"/>
    <property type="molecule type" value="Genomic_DNA"/>
</dbReference>
<proteinExistence type="inferred from homology"/>
<evidence type="ECO:0000256" key="9">
    <source>
        <dbReference type="ARBA" id="ARBA00023014"/>
    </source>
</evidence>
<dbReference type="SUPFAM" id="SSF56176">
    <property type="entry name" value="FAD-binding/transporter-associated domain-like"/>
    <property type="match status" value="1"/>
</dbReference>
<comment type="similarity">
    <text evidence="2">Belongs to the FAD-binding oxidoreductase/transferase type 4 family.</text>
</comment>
<evidence type="ECO:0000256" key="1">
    <source>
        <dbReference type="ARBA" id="ARBA00001974"/>
    </source>
</evidence>
<dbReference type="Gene3D" id="3.30.70.2190">
    <property type="match status" value="1"/>
</dbReference>
<name>A0A173T277_PARDI</name>
<evidence type="ECO:0000256" key="7">
    <source>
        <dbReference type="ARBA" id="ARBA00023002"/>
    </source>
</evidence>
<dbReference type="RefSeq" id="WP_057319086.1">
    <property type="nucleotide sequence ID" value="NZ_CYXP01000002.1"/>
</dbReference>
<dbReference type="InterPro" id="IPR016171">
    <property type="entry name" value="Vanillyl_alc_oxidase_C-sub2"/>
</dbReference>
<feature type="domain" description="FAD-binding PCMH-type" evidence="12">
    <location>
        <begin position="23"/>
        <end position="251"/>
    </location>
</feature>
<dbReference type="Gene3D" id="1.10.45.10">
    <property type="entry name" value="Vanillyl-alcohol Oxidase, Chain A, domain 4"/>
    <property type="match status" value="1"/>
</dbReference>
<evidence type="ECO:0000259" key="11">
    <source>
        <dbReference type="PROSITE" id="PS51379"/>
    </source>
</evidence>
<dbReference type="FunFam" id="1.10.45.10:FF:000001">
    <property type="entry name" value="D-lactate dehydrogenase mitochondrial"/>
    <property type="match status" value="1"/>
</dbReference>
<dbReference type="InterPro" id="IPR036318">
    <property type="entry name" value="FAD-bd_PCMH-like_sf"/>
</dbReference>
<dbReference type="GO" id="GO:1903457">
    <property type="term" value="P:lactate catabolic process"/>
    <property type="evidence" value="ECO:0007669"/>
    <property type="project" value="TreeGrafter"/>
</dbReference>
<dbReference type="Pfam" id="PF13183">
    <property type="entry name" value="Fer4_8"/>
    <property type="match status" value="1"/>
</dbReference>
<dbReference type="InterPro" id="IPR009051">
    <property type="entry name" value="Helical_ferredxn"/>
</dbReference>
<dbReference type="Proteomes" id="UP000095591">
    <property type="component" value="Unassembled WGS sequence"/>
</dbReference>
<evidence type="ECO:0000256" key="8">
    <source>
        <dbReference type="ARBA" id="ARBA00023004"/>
    </source>
</evidence>
<accession>A0A173T277</accession>
<dbReference type="Pfam" id="PF01565">
    <property type="entry name" value="FAD_binding_4"/>
    <property type="match status" value="1"/>
</dbReference>
<dbReference type="GO" id="GO:0046872">
    <property type="term" value="F:metal ion binding"/>
    <property type="evidence" value="ECO:0007669"/>
    <property type="project" value="UniProtKB-KW"/>
</dbReference>
<keyword evidence="9" id="KW-0411">Iron-sulfur</keyword>
<evidence type="ECO:0000256" key="10">
    <source>
        <dbReference type="ARBA" id="ARBA00038897"/>
    </source>
</evidence>
<keyword evidence="6" id="KW-0809">Transit peptide</keyword>
<dbReference type="EC" id="1.1.2.4" evidence="10"/>
<protein>
    <recommendedName>
        <fullName evidence="10">D-lactate dehydrogenase (cytochrome)</fullName>
        <ecNumber evidence="10">1.1.2.4</ecNumber>
    </recommendedName>
</protein>
<dbReference type="PANTHER" id="PTHR11748">
    <property type="entry name" value="D-LACTATE DEHYDROGENASE"/>
    <property type="match status" value="1"/>
</dbReference>